<dbReference type="GO" id="GO:0046872">
    <property type="term" value="F:metal ion binding"/>
    <property type="evidence" value="ECO:0007669"/>
    <property type="project" value="InterPro"/>
</dbReference>
<evidence type="ECO:0000313" key="2">
    <source>
        <dbReference type="EnsemblMetazoa" id="CLYHEMP024914.1"/>
    </source>
</evidence>
<sequence length="294" mass="33579">MAIYMSFIFLFQSNRKRTALKTNEPIMSTLPSAPMNVLSNVNVPGIILFNSEDGLAKFQESTLKHAMFNNSEYYKMIPTKYTNRDAQTALVWLFNALQFTINFLIANYPPRSQKMNDLYASFETYDADTNPVLIKYGELIELRNVIRYFRNNPLTPRGLTMLDMRNLIVTAQPFMAVRHYASPSVVHHGPVDRDNVTLDSTQTMMKGLLNVDIKWQGVGFLAFMEISDIWPGLGEGHVVAAVAAVNGRHVLLYPTMVELFPLWVRDDILYQAMSKIDKRDGKQRGLIEIYLNLP</sequence>
<reference evidence="2" key="1">
    <citation type="submission" date="2021-01" db="UniProtKB">
        <authorList>
            <consortium name="EnsemblMetazoa"/>
        </authorList>
    </citation>
    <scope>IDENTIFICATION</scope>
</reference>
<dbReference type="AlphaFoldDB" id="A0A7M5XKI1"/>
<dbReference type="InterPro" id="IPR007719">
    <property type="entry name" value="PCS_N"/>
</dbReference>
<protein>
    <recommendedName>
        <fullName evidence="1">Peptidase C83 domain-containing protein</fullName>
    </recommendedName>
</protein>
<evidence type="ECO:0000259" key="1">
    <source>
        <dbReference type="PROSITE" id="PS51443"/>
    </source>
</evidence>
<organism evidence="2 3">
    <name type="scientific">Clytia hemisphaerica</name>
    <dbReference type="NCBI Taxonomy" id="252671"/>
    <lineage>
        <taxon>Eukaryota</taxon>
        <taxon>Metazoa</taxon>
        <taxon>Cnidaria</taxon>
        <taxon>Hydrozoa</taxon>
        <taxon>Hydroidolina</taxon>
        <taxon>Leptothecata</taxon>
        <taxon>Obeliida</taxon>
        <taxon>Clytiidae</taxon>
        <taxon>Clytia</taxon>
    </lineage>
</organism>
<name>A0A7M5XKI1_9CNID</name>
<dbReference type="GO" id="GO:0046938">
    <property type="term" value="P:phytochelatin biosynthetic process"/>
    <property type="evidence" value="ECO:0007669"/>
    <property type="project" value="InterPro"/>
</dbReference>
<dbReference type="Proteomes" id="UP000594262">
    <property type="component" value="Unplaced"/>
</dbReference>
<dbReference type="PROSITE" id="PS51443">
    <property type="entry name" value="PCS"/>
    <property type="match status" value="1"/>
</dbReference>
<evidence type="ECO:0000313" key="3">
    <source>
        <dbReference type="Proteomes" id="UP000594262"/>
    </source>
</evidence>
<accession>A0A7M5XKI1</accession>
<dbReference type="GO" id="GO:0016756">
    <property type="term" value="F:glutathione gamma-glutamylcysteinyltransferase activity"/>
    <property type="evidence" value="ECO:0007669"/>
    <property type="project" value="InterPro"/>
</dbReference>
<dbReference type="GO" id="GO:0010038">
    <property type="term" value="P:response to metal ion"/>
    <property type="evidence" value="ECO:0007669"/>
    <property type="project" value="InterPro"/>
</dbReference>
<dbReference type="EnsemblMetazoa" id="CLYHEMT024914.1">
    <property type="protein sequence ID" value="CLYHEMP024914.1"/>
    <property type="gene ID" value="CLYHEMG024914"/>
</dbReference>
<keyword evidence="3" id="KW-1185">Reference proteome</keyword>
<feature type="domain" description="Peptidase C83" evidence="1">
    <location>
        <begin position="20"/>
        <end position="294"/>
    </location>
</feature>
<proteinExistence type="predicted"/>